<comment type="similarity">
    <text evidence="4">Belongs to the zinc-containing alcohol dehydrogenase family.</text>
</comment>
<comment type="cofactor">
    <cofactor evidence="4">
        <name>Zn(2+)</name>
        <dbReference type="ChEBI" id="CHEBI:29105"/>
    </cofactor>
</comment>
<dbReference type="InterPro" id="IPR013154">
    <property type="entry name" value="ADH-like_N"/>
</dbReference>
<dbReference type="EMBL" id="JAMZFV010000024">
    <property type="protein sequence ID" value="MCP1111148.1"/>
    <property type="molecule type" value="Genomic_DNA"/>
</dbReference>
<dbReference type="InterPro" id="IPR013149">
    <property type="entry name" value="ADH-like_C"/>
</dbReference>
<evidence type="ECO:0000313" key="6">
    <source>
        <dbReference type="EMBL" id="MCP1111148.1"/>
    </source>
</evidence>
<gene>
    <name evidence="6" type="ORF">NK118_12905</name>
</gene>
<dbReference type="SUPFAM" id="SSF51735">
    <property type="entry name" value="NAD(P)-binding Rossmann-fold domains"/>
    <property type="match status" value="1"/>
</dbReference>
<accession>A0ABT1EKD2</accession>
<comment type="caution">
    <text evidence="6">The sequence shown here is derived from an EMBL/GenBank/DDBJ whole genome shotgun (WGS) entry which is preliminary data.</text>
</comment>
<dbReference type="SUPFAM" id="SSF50129">
    <property type="entry name" value="GroES-like"/>
    <property type="match status" value="1"/>
</dbReference>
<evidence type="ECO:0000256" key="3">
    <source>
        <dbReference type="ARBA" id="ARBA00023002"/>
    </source>
</evidence>
<organism evidence="6 7">
    <name type="scientific">Ohessyouella blattaphilus</name>
    <dbReference type="NCBI Taxonomy" id="2949333"/>
    <lineage>
        <taxon>Bacteria</taxon>
        <taxon>Bacillati</taxon>
        <taxon>Bacillota</taxon>
        <taxon>Clostridia</taxon>
        <taxon>Lachnospirales</taxon>
        <taxon>Lachnospiraceae</taxon>
        <taxon>Ohessyouella</taxon>
    </lineage>
</organism>
<sequence length="345" mass="37128">MKKIALVEYGKLELQDNWEGVRTIQDGTVKVDVSACSICGSDIALFKGKRSLVDERYFGHEFSGVVIDAGAGANGITSGMRVGSELSRTCGQCWNCLNGLPNYCKSMNDALLPGGFSEETLVLNRPDYSFISPLPDEIDDITATLLEPTNCAYHAARQANITPGDSVVVFGMGTIGLITACILKSMGASSVIGIDNSKERLAKVRELNLVETIDCNDKDWLEQVRERGGTFGVDVVVEATGAVQVLKNAFDAVRPGGKLVVASVYHGPAGDLELLPIMRKELTIKGAKGPFPHRKTEGSSAALETLVKLQGELKKIITVYEYKDALKAFDDMMSGAALKAVIKFK</sequence>
<dbReference type="InterPro" id="IPR011032">
    <property type="entry name" value="GroES-like_sf"/>
</dbReference>
<evidence type="ECO:0000256" key="4">
    <source>
        <dbReference type="RuleBase" id="RU361277"/>
    </source>
</evidence>
<dbReference type="InterPro" id="IPR036291">
    <property type="entry name" value="NAD(P)-bd_dom_sf"/>
</dbReference>
<dbReference type="InterPro" id="IPR050129">
    <property type="entry name" value="Zn_alcohol_dh"/>
</dbReference>
<name>A0ABT1EKD2_9FIRM</name>
<dbReference type="SMART" id="SM00829">
    <property type="entry name" value="PKS_ER"/>
    <property type="match status" value="1"/>
</dbReference>
<dbReference type="InterPro" id="IPR002328">
    <property type="entry name" value="ADH_Zn_CS"/>
</dbReference>
<dbReference type="PANTHER" id="PTHR43401">
    <property type="entry name" value="L-THREONINE 3-DEHYDROGENASE"/>
    <property type="match status" value="1"/>
</dbReference>
<dbReference type="Proteomes" id="UP001523565">
    <property type="component" value="Unassembled WGS sequence"/>
</dbReference>
<dbReference type="RefSeq" id="WP_262070028.1">
    <property type="nucleotide sequence ID" value="NZ_JAMXOC010000024.1"/>
</dbReference>
<keyword evidence="1 4" id="KW-0479">Metal-binding</keyword>
<dbReference type="Gene3D" id="3.40.50.720">
    <property type="entry name" value="NAD(P)-binding Rossmann-like Domain"/>
    <property type="match status" value="1"/>
</dbReference>
<dbReference type="Pfam" id="PF00107">
    <property type="entry name" value="ADH_zinc_N"/>
    <property type="match status" value="1"/>
</dbReference>
<evidence type="ECO:0000256" key="2">
    <source>
        <dbReference type="ARBA" id="ARBA00022833"/>
    </source>
</evidence>
<reference evidence="6 7" key="1">
    <citation type="journal article" date="2022" name="Genome Biol. Evol.">
        <title>Host diet, physiology and behaviors set the stage for Lachnospiraceae cladogenesis.</title>
        <authorList>
            <person name="Vera-Ponce De Leon A."/>
            <person name="Schneider M."/>
            <person name="Jahnes B.C."/>
            <person name="Sadowski V."/>
            <person name="Camuy-Velez L.A."/>
            <person name="Duan J."/>
            <person name="Sabree Z.L."/>
        </authorList>
    </citation>
    <scope>NUCLEOTIDE SEQUENCE [LARGE SCALE GENOMIC DNA]</scope>
    <source>
        <strain evidence="6 7">PAL227</strain>
    </source>
</reference>
<keyword evidence="2 4" id="KW-0862">Zinc</keyword>
<keyword evidence="7" id="KW-1185">Reference proteome</keyword>
<evidence type="ECO:0000259" key="5">
    <source>
        <dbReference type="SMART" id="SM00829"/>
    </source>
</evidence>
<protein>
    <submittedName>
        <fullName evidence="6">Zinc-binding dehydrogenase</fullName>
    </submittedName>
</protein>
<proteinExistence type="inferred from homology"/>
<feature type="domain" description="Enoyl reductase (ER)" evidence="5">
    <location>
        <begin position="10"/>
        <end position="342"/>
    </location>
</feature>
<dbReference type="Gene3D" id="3.90.180.10">
    <property type="entry name" value="Medium-chain alcohol dehydrogenases, catalytic domain"/>
    <property type="match status" value="1"/>
</dbReference>
<dbReference type="InterPro" id="IPR020843">
    <property type="entry name" value="ER"/>
</dbReference>
<evidence type="ECO:0000256" key="1">
    <source>
        <dbReference type="ARBA" id="ARBA00022723"/>
    </source>
</evidence>
<keyword evidence="3" id="KW-0560">Oxidoreductase</keyword>
<dbReference type="Pfam" id="PF08240">
    <property type="entry name" value="ADH_N"/>
    <property type="match status" value="1"/>
</dbReference>
<dbReference type="PANTHER" id="PTHR43401:SF2">
    <property type="entry name" value="L-THREONINE 3-DEHYDROGENASE"/>
    <property type="match status" value="1"/>
</dbReference>
<evidence type="ECO:0000313" key="7">
    <source>
        <dbReference type="Proteomes" id="UP001523565"/>
    </source>
</evidence>
<dbReference type="PROSITE" id="PS00059">
    <property type="entry name" value="ADH_ZINC"/>
    <property type="match status" value="1"/>
</dbReference>